<dbReference type="EMBL" id="CM003105">
    <property type="protein sequence ID" value="KUI72063.1"/>
    <property type="molecule type" value="Genomic_DNA"/>
</dbReference>
<name>A0A194W7K2_CYTMA</name>
<protein>
    <submittedName>
        <fullName evidence="2">Uncharacterized protein</fullName>
    </submittedName>
</protein>
<dbReference type="AlphaFoldDB" id="A0A194W7K2"/>
<reference evidence="2" key="1">
    <citation type="submission" date="2014-12" db="EMBL/GenBank/DDBJ databases">
        <title>Genome Sequence of Valsa Canker Pathogens Uncovers a Specific Adaption of Colonization on Woody Bark.</title>
        <authorList>
            <person name="Yin Z."/>
            <person name="Liu H."/>
            <person name="Gao X."/>
            <person name="Li Z."/>
            <person name="Song N."/>
            <person name="Ke X."/>
            <person name="Dai Q."/>
            <person name="Wu Y."/>
            <person name="Sun Y."/>
            <person name="Xu J.-R."/>
            <person name="Kang Z.K."/>
            <person name="Wang L."/>
            <person name="Huang L."/>
        </authorList>
    </citation>
    <scope>NUCLEOTIDE SEQUENCE [LARGE SCALE GENOMIC DNA]</scope>
    <source>
        <strain evidence="2">03-8</strain>
    </source>
</reference>
<organism evidence="2 3">
    <name type="scientific">Cytospora mali</name>
    <name type="common">Apple Valsa canker fungus</name>
    <name type="synonym">Valsa mali</name>
    <dbReference type="NCBI Taxonomy" id="578113"/>
    <lineage>
        <taxon>Eukaryota</taxon>
        <taxon>Fungi</taxon>
        <taxon>Dikarya</taxon>
        <taxon>Ascomycota</taxon>
        <taxon>Pezizomycotina</taxon>
        <taxon>Sordariomycetes</taxon>
        <taxon>Sordariomycetidae</taxon>
        <taxon>Diaporthales</taxon>
        <taxon>Cytosporaceae</taxon>
        <taxon>Cytospora</taxon>
    </lineage>
</organism>
<feature type="region of interest" description="Disordered" evidence="1">
    <location>
        <begin position="163"/>
        <end position="183"/>
    </location>
</feature>
<accession>A0A194W7K2</accession>
<evidence type="ECO:0000313" key="2">
    <source>
        <dbReference type="EMBL" id="KUI72063.1"/>
    </source>
</evidence>
<feature type="compositionally biased region" description="Low complexity" evidence="1">
    <location>
        <begin position="1"/>
        <end position="12"/>
    </location>
</feature>
<evidence type="ECO:0000313" key="3">
    <source>
        <dbReference type="Proteomes" id="UP000078559"/>
    </source>
</evidence>
<proteinExistence type="predicted"/>
<dbReference type="Proteomes" id="UP000078559">
    <property type="component" value="Chromosome 8"/>
</dbReference>
<evidence type="ECO:0000256" key="1">
    <source>
        <dbReference type="SAM" id="MobiDB-lite"/>
    </source>
</evidence>
<gene>
    <name evidence="2" type="ORF">VM1G_11835</name>
</gene>
<feature type="region of interest" description="Disordered" evidence="1">
    <location>
        <begin position="1"/>
        <end position="35"/>
    </location>
</feature>
<keyword evidence="3" id="KW-1185">Reference proteome</keyword>
<sequence length="183" mass="20657">MQTDGTPQQQQRQGRKDSSVKRQKATSGQKHVHFAGAFEIDNPALDGKRVQVYGREQPTATKKVFLEGYTDSPEFSRFANPIVHNNQDADDDRDYIAPPKFANYQSPMDRQKADPLEFRRMASFGAHLQAKATSIVKSHNADTSPVHPTVATIQAHILEDVEDLVDEDDDEEPEDDTFEFLLK</sequence>
<feature type="region of interest" description="Disordered" evidence="1">
    <location>
        <begin position="76"/>
        <end position="110"/>
    </location>
</feature>